<dbReference type="STRING" id="39947.A0A0P0X1Y6"/>
<reference evidence="4" key="1">
    <citation type="journal article" date="2005" name="Nature">
        <title>The map-based sequence of the rice genome.</title>
        <authorList>
            <consortium name="International rice genome sequencing project (IRGSP)"/>
            <person name="Matsumoto T."/>
            <person name="Wu J."/>
            <person name="Kanamori H."/>
            <person name="Katayose Y."/>
            <person name="Fujisawa M."/>
            <person name="Namiki N."/>
            <person name="Mizuno H."/>
            <person name="Yamamoto K."/>
            <person name="Antonio B.A."/>
            <person name="Baba T."/>
            <person name="Sakata K."/>
            <person name="Nagamura Y."/>
            <person name="Aoki H."/>
            <person name="Arikawa K."/>
            <person name="Arita K."/>
            <person name="Bito T."/>
            <person name="Chiden Y."/>
            <person name="Fujitsuka N."/>
            <person name="Fukunaka R."/>
            <person name="Hamada M."/>
            <person name="Harada C."/>
            <person name="Hayashi A."/>
            <person name="Hijishita S."/>
            <person name="Honda M."/>
            <person name="Hosokawa S."/>
            <person name="Ichikawa Y."/>
            <person name="Idonuma A."/>
            <person name="Iijima M."/>
            <person name="Ikeda M."/>
            <person name="Ikeno M."/>
            <person name="Ito K."/>
            <person name="Ito S."/>
            <person name="Ito T."/>
            <person name="Ito Y."/>
            <person name="Ito Y."/>
            <person name="Iwabuchi A."/>
            <person name="Kamiya K."/>
            <person name="Karasawa W."/>
            <person name="Kurita K."/>
            <person name="Katagiri S."/>
            <person name="Kikuta A."/>
            <person name="Kobayashi H."/>
            <person name="Kobayashi N."/>
            <person name="Machita K."/>
            <person name="Maehara T."/>
            <person name="Masukawa M."/>
            <person name="Mizubayashi T."/>
            <person name="Mukai Y."/>
            <person name="Nagasaki H."/>
            <person name="Nagata Y."/>
            <person name="Naito S."/>
            <person name="Nakashima M."/>
            <person name="Nakama Y."/>
            <person name="Nakamichi Y."/>
            <person name="Nakamura M."/>
            <person name="Meguro A."/>
            <person name="Negishi M."/>
            <person name="Ohta I."/>
            <person name="Ohta T."/>
            <person name="Okamoto M."/>
            <person name="Ono N."/>
            <person name="Saji S."/>
            <person name="Sakaguchi M."/>
            <person name="Sakai K."/>
            <person name="Shibata M."/>
            <person name="Shimokawa T."/>
            <person name="Song J."/>
            <person name="Takazaki Y."/>
            <person name="Terasawa K."/>
            <person name="Tsugane M."/>
            <person name="Tsuji K."/>
            <person name="Ueda S."/>
            <person name="Waki K."/>
            <person name="Yamagata H."/>
            <person name="Yamamoto M."/>
            <person name="Yamamoto S."/>
            <person name="Yamane H."/>
            <person name="Yoshiki S."/>
            <person name="Yoshihara R."/>
            <person name="Yukawa K."/>
            <person name="Zhong H."/>
            <person name="Yano M."/>
            <person name="Yuan Q."/>
            <person name="Ouyang S."/>
            <person name="Liu J."/>
            <person name="Jones K.M."/>
            <person name="Gansberger K."/>
            <person name="Moffat K."/>
            <person name="Hill J."/>
            <person name="Bera J."/>
            <person name="Fadrosh D."/>
            <person name="Jin S."/>
            <person name="Johri S."/>
            <person name="Kim M."/>
            <person name="Overton L."/>
            <person name="Reardon M."/>
            <person name="Tsitrin T."/>
            <person name="Vuong H."/>
            <person name="Weaver B."/>
            <person name="Ciecko A."/>
            <person name="Tallon L."/>
            <person name="Jackson J."/>
            <person name="Pai G."/>
            <person name="Aken S.V."/>
            <person name="Utterback T."/>
            <person name="Reidmuller S."/>
            <person name="Feldblyum T."/>
            <person name="Hsiao J."/>
            <person name="Zismann V."/>
            <person name="Iobst S."/>
            <person name="de Vazeille A.R."/>
            <person name="Buell C.R."/>
            <person name="Ying K."/>
            <person name="Li Y."/>
            <person name="Lu T."/>
            <person name="Huang Y."/>
            <person name="Zhao Q."/>
            <person name="Feng Q."/>
            <person name="Zhang L."/>
            <person name="Zhu J."/>
            <person name="Weng Q."/>
            <person name="Mu J."/>
            <person name="Lu Y."/>
            <person name="Fan D."/>
            <person name="Liu Y."/>
            <person name="Guan J."/>
            <person name="Zhang Y."/>
            <person name="Yu S."/>
            <person name="Liu X."/>
            <person name="Zhang Y."/>
            <person name="Hong G."/>
            <person name="Han B."/>
            <person name="Choisne N."/>
            <person name="Demange N."/>
            <person name="Orjeda G."/>
            <person name="Samain S."/>
            <person name="Cattolico L."/>
            <person name="Pelletier E."/>
            <person name="Couloux A."/>
            <person name="Segurens B."/>
            <person name="Wincker P."/>
            <person name="D'Hont A."/>
            <person name="Scarpelli C."/>
            <person name="Weissenbach J."/>
            <person name="Salanoubat M."/>
            <person name="Quetier F."/>
            <person name="Yu Y."/>
            <person name="Kim H.R."/>
            <person name="Rambo T."/>
            <person name="Currie J."/>
            <person name="Collura K."/>
            <person name="Luo M."/>
            <person name="Yang T."/>
            <person name="Ammiraju J.S.S."/>
            <person name="Engler F."/>
            <person name="Soderlund C."/>
            <person name="Wing R.A."/>
            <person name="Palmer L.E."/>
            <person name="de la Bastide M."/>
            <person name="Spiegel L."/>
            <person name="Nascimento L."/>
            <person name="Zutavern T."/>
            <person name="O'Shaughnessy A."/>
            <person name="Dike S."/>
            <person name="Dedhia N."/>
            <person name="Preston R."/>
            <person name="Balija V."/>
            <person name="McCombie W.R."/>
            <person name="Chow T."/>
            <person name="Chen H."/>
            <person name="Chung M."/>
            <person name="Chen C."/>
            <person name="Shaw J."/>
            <person name="Wu H."/>
            <person name="Hsiao K."/>
            <person name="Chao Y."/>
            <person name="Chu M."/>
            <person name="Cheng C."/>
            <person name="Hour A."/>
            <person name="Lee P."/>
            <person name="Lin S."/>
            <person name="Lin Y."/>
            <person name="Liou J."/>
            <person name="Liu S."/>
            <person name="Hsing Y."/>
            <person name="Raghuvanshi S."/>
            <person name="Mohanty A."/>
            <person name="Bharti A.K."/>
            <person name="Gaur A."/>
            <person name="Gupta V."/>
            <person name="Kumar D."/>
            <person name="Ravi V."/>
            <person name="Vij S."/>
            <person name="Kapur A."/>
            <person name="Khurana P."/>
            <person name="Khurana P."/>
            <person name="Khurana J.P."/>
            <person name="Tyagi A.K."/>
            <person name="Gaikwad K."/>
            <person name="Singh A."/>
            <person name="Dalal V."/>
            <person name="Srivastava S."/>
            <person name="Dixit A."/>
            <person name="Pal A.K."/>
            <person name="Ghazi I.A."/>
            <person name="Yadav M."/>
            <person name="Pandit A."/>
            <person name="Bhargava A."/>
            <person name="Sureshbabu K."/>
            <person name="Batra K."/>
            <person name="Sharma T.R."/>
            <person name="Mohapatra T."/>
            <person name="Singh N.K."/>
            <person name="Messing J."/>
            <person name="Nelson A.B."/>
            <person name="Fuks G."/>
            <person name="Kavchok S."/>
            <person name="Keizer G."/>
            <person name="Linton E."/>
            <person name="Llaca V."/>
            <person name="Song R."/>
            <person name="Tanyolac B."/>
            <person name="Young S."/>
            <person name="Ho-Il K."/>
            <person name="Hahn J.H."/>
            <person name="Sangsakoo G."/>
            <person name="Vanavichit A."/>
            <person name="de Mattos Luiz.A.T."/>
            <person name="Zimmer P.D."/>
            <person name="Malone G."/>
            <person name="Dellagostin O."/>
            <person name="de Oliveira A.C."/>
            <person name="Bevan M."/>
            <person name="Bancroft I."/>
            <person name="Minx P."/>
            <person name="Cordum H."/>
            <person name="Wilson R."/>
            <person name="Cheng Z."/>
            <person name="Jin W."/>
            <person name="Jiang J."/>
            <person name="Leong S.A."/>
            <person name="Iwama H."/>
            <person name="Gojobori T."/>
            <person name="Itoh T."/>
            <person name="Niimura Y."/>
            <person name="Fujii Y."/>
            <person name="Habara T."/>
            <person name="Sakai H."/>
            <person name="Sato Y."/>
            <person name="Wilson G."/>
            <person name="Kumar K."/>
            <person name="McCouch S."/>
            <person name="Juretic N."/>
            <person name="Hoen D."/>
            <person name="Wright S."/>
            <person name="Bruskiewich R."/>
            <person name="Bureau T."/>
            <person name="Miyao A."/>
            <person name="Hirochika H."/>
            <person name="Nishikawa T."/>
            <person name="Kadowaki K."/>
            <person name="Sugiura M."/>
            <person name="Burr B."/>
            <person name="Sasaki T."/>
        </authorList>
    </citation>
    <scope>NUCLEOTIDE SEQUENCE [LARGE SCALE GENOMIC DNA]</scope>
    <source>
        <strain evidence="4">cv. Nipponbare</strain>
    </source>
</reference>
<organism evidence="3 4">
    <name type="scientific">Oryza sativa subsp. japonica</name>
    <name type="common">Rice</name>
    <dbReference type="NCBI Taxonomy" id="39947"/>
    <lineage>
        <taxon>Eukaryota</taxon>
        <taxon>Viridiplantae</taxon>
        <taxon>Streptophyta</taxon>
        <taxon>Embryophyta</taxon>
        <taxon>Tracheophyta</taxon>
        <taxon>Spermatophyta</taxon>
        <taxon>Magnoliopsida</taxon>
        <taxon>Liliopsida</taxon>
        <taxon>Poales</taxon>
        <taxon>Poaceae</taxon>
        <taxon>BOP clade</taxon>
        <taxon>Oryzoideae</taxon>
        <taxon>Oryzeae</taxon>
        <taxon>Oryzinae</taxon>
        <taxon>Oryza</taxon>
        <taxon>Oryza sativa</taxon>
    </lineage>
</organism>
<feature type="domain" description="NB-ARC" evidence="2">
    <location>
        <begin position="208"/>
        <end position="355"/>
    </location>
</feature>
<dbReference type="InterPro" id="IPR027417">
    <property type="entry name" value="P-loop_NTPase"/>
</dbReference>
<dbReference type="InterPro" id="IPR002182">
    <property type="entry name" value="NB-ARC"/>
</dbReference>
<reference evidence="3 4" key="2">
    <citation type="journal article" date="2013" name="Plant Cell Physiol.">
        <title>Rice Annotation Project Database (RAP-DB): an integrative and interactive database for rice genomics.</title>
        <authorList>
            <person name="Sakai H."/>
            <person name="Lee S.S."/>
            <person name="Tanaka T."/>
            <person name="Numa H."/>
            <person name="Kim J."/>
            <person name="Kawahara Y."/>
            <person name="Wakimoto H."/>
            <person name="Yang C.C."/>
            <person name="Iwamoto M."/>
            <person name="Abe T."/>
            <person name="Yamada Y."/>
            <person name="Muto A."/>
            <person name="Inokuchi H."/>
            <person name="Ikemura T."/>
            <person name="Matsumoto T."/>
            <person name="Sasaki T."/>
            <person name="Itoh T."/>
        </authorList>
    </citation>
    <scope>NUCLEOTIDE SEQUENCE [LARGE SCALE GENOMIC DNA]</scope>
    <source>
        <strain evidence="4">cv. Nipponbare</strain>
    </source>
</reference>
<proteinExistence type="predicted"/>
<dbReference type="GO" id="GO:0043531">
    <property type="term" value="F:ADP binding"/>
    <property type="evidence" value="ECO:0007669"/>
    <property type="project" value="InterPro"/>
</dbReference>
<evidence type="ECO:0000256" key="1">
    <source>
        <dbReference type="SAM" id="Coils"/>
    </source>
</evidence>
<sequence length="532" mass="61510">MGKRKIGFIPRMNTLLSAILGELAGRSFSFLIDRCYSKLPLLSNEEKIQRLERMLHRLAAAIEEADGRRILNHGMLRHINILRQDMYRGYYILDSFRFPEAHEEEIMSENNDKVSYSLALSKFNSAKRARIPIGTRRHGDRGELEQVIDNLEIAMADMVEFFLLLNNYPSIHRQPYNSYLFMDKCMFGRQMEMEHIINFLLRPEPPNTLSVDNLGVLPIIGPAKVGKSTLVKHVCGDERVCNHFSRILFLTEGDFREEKSLLTLRDSGEIRHMHTSSSVSSGGERLLVIIELAEDVADDKWTMMCASLRSCISAGSKIIITSRLEKIAKLGTTQPLRLKFLSREAYWYFFKVLAFGSSDPKEHPELASVSMMMFNVYFDHELYKNFTGPFMDLNIMASLIQATFYEGNWLSLHAHTRSYFLLRRGLGDDFELKTKCVPIPKKNTVVQQYCVISDYCRVGVAHEEDQKVPKIDMQDVLSGRVAPDGRFDVVLWRSHLPPYYSYIYSCEIHEYRPVLATCKMELRQKRKKIRLN</sequence>
<dbReference type="OMA" id="IHEYRPV"/>
<dbReference type="FunCoup" id="A0A0P0X1Y6">
    <property type="interactions" value="422"/>
</dbReference>
<dbReference type="PANTHER" id="PTHR33377">
    <property type="entry name" value="OS10G0134700 PROTEIN-RELATED"/>
    <property type="match status" value="1"/>
</dbReference>
<dbReference type="Gene3D" id="3.40.50.300">
    <property type="entry name" value="P-loop containing nucleotide triphosphate hydrolases"/>
    <property type="match status" value="1"/>
</dbReference>
<protein>
    <submittedName>
        <fullName evidence="3">Os07g0117900 protein</fullName>
    </submittedName>
</protein>
<dbReference type="InParanoid" id="A0A0P0X1Y6"/>
<dbReference type="PaxDb" id="39947-A0A0P0X1Y6"/>
<keyword evidence="1" id="KW-0175">Coiled coil</keyword>
<gene>
    <name evidence="3" type="ordered locus">Os07g0117900</name>
    <name evidence="3" type="ORF">OSNPB_070117900</name>
</gene>
<evidence type="ECO:0000313" key="4">
    <source>
        <dbReference type="Proteomes" id="UP000059680"/>
    </source>
</evidence>
<dbReference type="SUPFAM" id="SSF52540">
    <property type="entry name" value="P-loop containing nucleoside triphosphate hydrolases"/>
    <property type="match status" value="1"/>
</dbReference>
<dbReference type="AlphaFoldDB" id="A0A0P0X1Y6"/>
<dbReference type="EMBL" id="AP014963">
    <property type="protein sequence ID" value="BAS99821.1"/>
    <property type="molecule type" value="Genomic_DNA"/>
</dbReference>
<dbReference type="PANTHER" id="PTHR33377:SF115">
    <property type="entry name" value="OS05G0533301 PROTEIN"/>
    <property type="match status" value="1"/>
</dbReference>
<dbReference type="Proteomes" id="UP000059680">
    <property type="component" value="Chromosome 7"/>
</dbReference>
<accession>A0A0P0X1Y6</accession>
<dbReference type="Gramene" id="Os07t0117900-00">
    <property type="protein sequence ID" value="Os07t0117900-00"/>
    <property type="gene ID" value="Os07g0117900"/>
</dbReference>
<dbReference type="eggNOG" id="KOG4658">
    <property type="taxonomic scope" value="Eukaryota"/>
</dbReference>
<dbReference type="Pfam" id="PF00931">
    <property type="entry name" value="NB-ARC"/>
    <property type="match status" value="1"/>
</dbReference>
<feature type="coiled-coil region" evidence="1">
    <location>
        <begin position="41"/>
        <end position="68"/>
    </location>
</feature>
<keyword evidence="4" id="KW-1185">Reference proteome</keyword>
<evidence type="ECO:0000259" key="2">
    <source>
        <dbReference type="Pfam" id="PF00931"/>
    </source>
</evidence>
<name>A0A0P0X1Y6_ORYSJ</name>
<dbReference type="OrthoDB" id="652192at2759"/>
<evidence type="ECO:0000313" key="3">
    <source>
        <dbReference type="EMBL" id="BAS99821.1"/>
    </source>
</evidence>
<reference evidence="3 4" key="3">
    <citation type="journal article" date="2013" name="Rice">
        <title>Improvement of the Oryza sativa Nipponbare reference genome using next generation sequence and optical map data.</title>
        <authorList>
            <person name="Kawahara Y."/>
            <person name="de la Bastide M."/>
            <person name="Hamilton J.P."/>
            <person name="Kanamori H."/>
            <person name="McCombie W.R."/>
            <person name="Ouyang S."/>
            <person name="Schwartz D.C."/>
            <person name="Tanaka T."/>
            <person name="Wu J."/>
            <person name="Zhou S."/>
            <person name="Childs K.L."/>
            <person name="Davidson R.M."/>
            <person name="Lin H."/>
            <person name="Quesada-Ocampo L."/>
            <person name="Vaillancourt B."/>
            <person name="Sakai H."/>
            <person name="Lee S.S."/>
            <person name="Kim J."/>
            <person name="Numa H."/>
            <person name="Itoh T."/>
            <person name="Buell C.R."/>
            <person name="Matsumoto T."/>
        </authorList>
    </citation>
    <scope>NUCLEOTIDE SEQUENCE [LARGE SCALE GENOMIC DNA]</scope>
    <source>
        <strain evidence="4">cv. Nipponbare</strain>
    </source>
</reference>